<keyword evidence="2" id="KW-1185">Reference proteome</keyword>
<evidence type="ECO:0000313" key="2">
    <source>
        <dbReference type="Proteomes" id="UP000068382"/>
    </source>
</evidence>
<evidence type="ECO:0000313" key="1">
    <source>
        <dbReference type="EMBL" id="KUP94158.1"/>
    </source>
</evidence>
<sequence>MILLGFLYKCVRRHIKLDIRKFVYNVKVDADIVQTAENTVEVFFQGAKHSYEKIVTSEN</sequence>
<dbReference type="AlphaFoldDB" id="A0A132C0P5"/>
<dbReference type="EMBL" id="LPUY01000025">
    <property type="protein sequence ID" value="KUP94158.1"/>
    <property type="molecule type" value="Genomic_DNA"/>
</dbReference>
<comment type="caution">
    <text evidence="1">The sequence shown here is derived from an EMBL/GenBank/DDBJ whole genome shotgun (WGS) entry which is preliminary data.</text>
</comment>
<gene>
    <name evidence="1" type="ORF">TRIHO_08940</name>
</gene>
<protein>
    <submittedName>
        <fullName evidence="1">Uncharacterized protein</fullName>
    </submittedName>
</protein>
<organism evidence="1 2">
    <name type="scientific">Tritonibacter horizontis</name>
    <dbReference type="NCBI Taxonomy" id="1768241"/>
    <lineage>
        <taxon>Bacteria</taxon>
        <taxon>Pseudomonadati</taxon>
        <taxon>Pseudomonadota</taxon>
        <taxon>Alphaproteobacteria</taxon>
        <taxon>Rhodobacterales</taxon>
        <taxon>Paracoccaceae</taxon>
        <taxon>Tritonibacter</taxon>
    </lineage>
</organism>
<proteinExistence type="predicted"/>
<name>A0A132C0P5_9RHOB</name>
<dbReference type="Proteomes" id="UP000068382">
    <property type="component" value="Unassembled WGS sequence"/>
</dbReference>
<reference evidence="1 2" key="1">
    <citation type="submission" date="2015-12" db="EMBL/GenBank/DDBJ databases">
        <title>Genome sequence of the marine Rhodobacteraceae strain O3.65, Candidatus Tritonibacter horizontis.</title>
        <authorList>
            <person name="Poehlein A."/>
            <person name="Giebel H.A."/>
            <person name="Voget S."/>
            <person name="Brinkhoff T."/>
        </authorList>
    </citation>
    <scope>NUCLEOTIDE SEQUENCE [LARGE SCALE GENOMIC DNA]</scope>
    <source>
        <strain evidence="1 2">O3.65</strain>
    </source>
</reference>
<accession>A0A132C0P5</accession>